<evidence type="ECO:0000313" key="2">
    <source>
        <dbReference type="EMBL" id="OFA03889.1"/>
    </source>
</evidence>
<keyword evidence="3" id="KW-1185">Reference proteome</keyword>
<accession>A0A1E7WVT5</accession>
<comment type="caution">
    <text evidence="2">The sequence shown here is derived from an EMBL/GenBank/DDBJ whole genome shotgun (WGS) entry which is preliminary data.</text>
</comment>
<evidence type="ECO:0000313" key="3">
    <source>
        <dbReference type="Proteomes" id="UP000175989"/>
    </source>
</evidence>
<dbReference type="InterPro" id="IPR018247">
    <property type="entry name" value="EF_Hand_1_Ca_BS"/>
</dbReference>
<feature type="compositionally biased region" description="Low complexity" evidence="1">
    <location>
        <begin position="66"/>
        <end position="78"/>
    </location>
</feature>
<feature type="compositionally biased region" description="Basic and acidic residues" evidence="1">
    <location>
        <begin position="151"/>
        <end position="161"/>
    </location>
</feature>
<evidence type="ECO:0008006" key="4">
    <source>
        <dbReference type="Google" id="ProtNLM"/>
    </source>
</evidence>
<name>A0A1E7WVT5_9BURK</name>
<organism evidence="2 3">
    <name type="scientific">Duganella phyllosphaerae</name>
    <dbReference type="NCBI Taxonomy" id="762836"/>
    <lineage>
        <taxon>Bacteria</taxon>
        <taxon>Pseudomonadati</taxon>
        <taxon>Pseudomonadota</taxon>
        <taxon>Betaproteobacteria</taxon>
        <taxon>Burkholderiales</taxon>
        <taxon>Oxalobacteraceae</taxon>
        <taxon>Telluria group</taxon>
        <taxon>Duganella</taxon>
    </lineage>
</organism>
<feature type="region of interest" description="Disordered" evidence="1">
    <location>
        <begin position="112"/>
        <end position="161"/>
    </location>
</feature>
<dbReference type="PROSITE" id="PS00018">
    <property type="entry name" value="EF_HAND_1"/>
    <property type="match status" value="1"/>
</dbReference>
<dbReference type="RefSeq" id="WP_070247410.1">
    <property type="nucleotide sequence ID" value="NZ_LROM01000071.1"/>
</dbReference>
<dbReference type="AlphaFoldDB" id="A0A1E7WVT5"/>
<protein>
    <recommendedName>
        <fullName evidence="4">EF-hand domain-containing protein</fullName>
    </recommendedName>
</protein>
<proteinExistence type="predicted"/>
<evidence type="ECO:0000256" key="1">
    <source>
        <dbReference type="SAM" id="MobiDB-lite"/>
    </source>
</evidence>
<sequence length="210" mass="21457">MITVNSIGGGTLSAAVAVEKSQGTQQVAPAQARSDDDGGASMAAYLSLPGFNAASAVETSNDTSTDAQADGGQAAALQAVSDSADDGLKQALKDFDDALKSLSQRPETQVFRARFGSEPLAEDSLPPPAPLPGMDENGLLRMPGRDSMSADADHDGKVSEEELRRYQEPLTYRIAAGAGRLDALADGPSAFSLVEANRAYGVVSAAAAAA</sequence>
<feature type="region of interest" description="Disordered" evidence="1">
    <location>
        <begin position="56"/>
        <end position="78"/>
    </location>
</feature>
<dbReference type="OrthoDB" id="8777191at2"/>
<dbReference type="Proteomes" id="UP000175989">
    <property type="component" value="Unassembled WGS sequence"/>
</dbReference>
<dbReference type="EMBL" id="LROM01000071">
    <property type="protein sequence ID" value="OFA03889.1"/>
    <property type="molecule type" value="Genomic_DNA"/>
</dbReference>
<reference evidence="3" key="1">
    <citation type="journal article" date="2016" name="Front. Microbiol.">
        <title>Molecular Keys to the Janthinobacterium and Duganella spp. Interaction with the Plant Pathogen Fusarium graminearum.</title>
        <authorList>
            <person name="Haack F.S."/>
            <person name="Poehlein A."/>
            <person name="Kroger C."/>
            <person name="Voigt C.A."/>
            <person name="Piepenbring M."/>
            <person name="Bode H.B."/>
            <person name="Daniel R."/>
            <person name="Schafer W."/>
            <person name="Streit W.R."/>
        </authorList>
    </citation>
    <scope>NUCLEOTIDE SEQUENCE [LARGE SCALE GENOMIC DNA]</scope>
    <source>
        <strain evidence="3">T54</strain>
    </source>
</reference>
<gene>
    <name evidence="2" type="ORF">DUPY_17040</name>
</gene>
<feature type="region of interest" description="Disordered" evidence="1">
    <location>
        <begin position="21"/>
        <end position="43"/>
    </location>
</feature>
<dbReference type="PATRIC" id="fig|762836.4.peg.1775"/>